<name>A0A9P5NKT7_GYMJU</name>
<dbReference type="EMBL" id="JADNYJ010000072">
    <property type="protein sequence ID" value="KAF8891494.1"/>
    <property type="molecule type" value="Genomic_DNA"/>
</dbReference>
<reference evidence="1" key="1">
    <citation type="submission" date="2020-11" db="EMBL/GenBank/DDBJ databases">
        <authorList>
            <consortium name="DOE Joint Genome Institute"/>
            <person name="Ahrendt S."/>
            <person name="Riley R."/>
            <person name="Andreopoulos W."/>
            <person name="LaButti K."/>
            <person name="Pangilinan J."/>
            <person name="Ruiz-duenas F.J."/>
            <person name="Barrasa J.M."/>
            <person name="Sanchez-Garcia M."/>
            <person name="Camarero S."/>
            <person name="Miyauchi S."/>
            <person name="Serrano A."/>
            <person name="Linde D."/>
            <person name="Babiker R."/>
            <person name="Drula E."/>
            <person name="Ayuso-Fernandez I."/>
            <person name="Pacheco R."/>
            <person name="Padilla G."/>
            <person name="Ferreira P."/>
            <person name="Barriuso J."/>
            <person name="Kellner H."/>
            <person name="Castanera R."/>
            <person name="Alfaro M."/>
            <person name="Ramirez L."/>
            <person name="Pisabarro A.G."/>
            <person name="Kuo A."/>
            <person name="Tritt A."/>
            <person name="Lipzen A."/>
            <person name="He G."/>
            <person name="Yan M."/>
            <person name="Ng V."/>
            <person name="Cullen D."/>
            <person name="Martin F."/>
            <person name="Rosso M.-N."/>
            <person name="Henrissat B."/>
            <person name="Hibbett D."/>
            <person name="Martinez A.T."/>
            <person name="Grigoriev I.V."/>
        </authorList>
    </citation>
    <scope>NUCLEOTIDE SEQUENCE</scope>
    <source>
        <strain evidence="1">AH 44721</strain>
    </source>
</reference>
<gene>
    <name evidence="1" type="ORF">CPB84DRAFT_1848979</name>
</gene>
<proteinExistence type="predicted"/>
<organism evidence="1 2">
    <name type="scientific">Gymnopilus junonius</name>
    <name type="common">Spectacular rustgill mushroom</name>
    <name type="synonym">Gymnopilus spectabilis subsp. junonius</name>
    <dbReference type="NCBI Taxonomy" id="109634"/>
    <lineage>
        <taxon>Eukaryota</taxon>
        <taxon>Fungi</taxon>
        <taxon>Dikarya</taxon>
        <taxon>Basidiomycota</taxon>
        <taxon>Agaricomycotina</taxon>
        <taxon>Agaricomycetes</taxon>
        <taxon>Agaricomycetidae</taxon>
        <taxon>Agaricales</taxon>
        <taxon>Agaricineae</taxon>
        <taxon>Hymenogastraceae</taxon>
        <taxon>Gymnopilus</taxon>
    </lineage>
</organism>
<keyword evidence="2" id="KW-1185">Reference proteome</keyword>
<comment type="caution">
    <text evidence="1">The sequence shown here is derived from an EMBL/GenBank/DDBJ whole genome shotgun (WGS) entry which is preliminary data.</text>
</comment>
<evidence type="ECO:0000313" key="2">
    <source>
        <dbReference type="Proteomes" id="UP000724874"/>
    </source>
</evidence>
<dbReference type="Proteomes" id="UP000724874">
    <property type="component" value="Unassembled WGS sequence"/>
</dbReference>
<sequence length="286" mass="30751">MAPMVLEALLSSAATATIMIIRQADRSKSIPPPYFFNDNANTSIYLIFLPLPPTVLRGRTGPDPRFSPLILQSALSNNSSPRSLQRSLAMFLTFNISIATCDSYSHLNVESRLVLTLVAAAMRMILLGWVKAQNPGCFGGNTILYQQVTVTGVTSKIDRKPSLTNDCSIYAYLEVTSSINPPPAPAFSAGVDGREESGFALYFICLGSDIQRLPALNHPLTHNVPPSELTSGLNGSSKVPWKFRPQVALDMGRGSWFVGRGGLGTILPGRGVRHNIGRTAGGATFS</sequence>
<evidence type="ECO:0000313" key="1">
    <source>
        <dbReference type="EMBL" id="KAF8891494.1"/>
    </source>
</evidence>
<accession>A0A9P5NKT7</accession>
<dbReference type="AlphaFoldDB" id="A0A9P5NKT7"/>
<protein>
    <submittedName>
        <fullName evidence="1">Uncharacterized protein</fullName>
    </submittedName>
</protein>